<reference evidence="1 2" key="2">
    <citation type="submission" date="2009-02" db="EMBL/GenBank/DDBJ databases">
        <title>Draft genome sequence of Clostridium methylpentosum (DSM 5476).</title>
        <authorList>
            <person name="Sudarsanam P."/>
            <person name="Ley R."/>
            <person name="Guruge J."/>
            <person name="Turnbaugh P.J."/>
            <person name="Mahowald M."/>
            <person name="Liep D."/>
            <person name="Gordon J."/>
        </authorList>
    </citation>
    <scope>NUCLEOTIDE SEQUENCE [LARGE SCALE GENOMIC DNA]</scope>
    <source>
        <strain evidence="1 2">DSM 5476</strain>
    </source>
</reference>
<dbReference type="HOGENOM" id="CLU_2804895_0_0_9"/>
<organism evidence="1 2">
    <name type="scientific">[Clostridium] methylpentosum DSM 5476</name>
    <dbReference type="NCBI Taxonomy" id="537013"/>
    <lineage>
        <taxon>Bacteria</taxon>
        <taxon>Bacillati</taxon>
        <taxon>Bacillota</taxon>
        <taxon>Clostridia</taxon>
        <taxon>Eubacteriales</taxon>
        <taxon>Oscillospiraceae</taxon>
        <taxon>Oscillospiraceae incertae sedis</taxon>
    </lineage>
</organism>
<name>C0EHF0_9FIRM</name>
<reference evidence="1 2" key="1">
    <citation type="submission" date="2009-01" db="EMBL/GenBank/DDBJ databases">
        <authorList>
            <person name="Fulton L."/>
            <person name="Clifton S."/>
            <person name="Fulton B."/>
            <person name="Xu J."/>
            <person name="Minx P."/>
            <person name="Pepin K.H."/>
            <person name="Johnson M."/>
            <person name="Bhonagiri V."/>
            <person name="Nash W.E."/>
            <person name="Mardis E.R."/>
            <person name="Wilson R.K."/>
        </authorList>
    </citation>
    <scope>NUCLEOTIDE SEQUENCE [LARGE SCALE GENOMIC DNA]</scope>
    <source>
        <strain evidence="1 2">DSM 5476</strain>
    </source>
</reference>
<evidence type="ECO:0000313" key="1">
    <source>
        <dbReference type="EMBL" id="EEG29074.1"/>
    </source>
</evidence>
<dbReference type="EMBL" id="ACEC01000115">
    <property type="protein sequence ID" value="EEG29074.1"/>
    <property type="molecule type" value="Genomic_DNA"/>
</dbReference>
<evidence type="ECO:0000313" key="2">
    <source>
        <dbReference type="Proteomes" id="UP000003340"/>
    </source>
</evidence>
<accession>C0EHF0</accession>
<dbReference type="AlphaFoldDB" id="C0EHF0"/>
<protein>
    <submittedName>
        <fullName evidence="1">Uncharacterized protein</fullName>
    </submittedName>
</protein>
<proteinExistence type="predicted"/>
<gene>
    <name evidence="1" type="ORF">CLOSTMETH_03187</name>
</gene>
<comment type="caution">
    <text evidence="1">The sequence shown here is derived from an EMBL/GenBank/DDBJ whole genome shotgun (WGS) entry which is preliminary data.</text>
</comment>
<sequence length="67" mass="7816">MYSLPLPHRQRCYLTILATPKSSVGILYNIRTNLSSRFGILDVLYKKSYNFFQPSPKNKRKPILPQC</sequence>
<dbReference type="Proteomes" id="UP000003340">
    <property type="component" value="Unassembled WGS sequence"/>
</dbReference>
<keyword evidence="2" id="KW-1185">Reference proteome</keyword>